<gene>
    <name evidence="2" type="ORF">A2704_06710</name>
</gene>
<dbReference type="AlphaFoldDB" id="A0A1F6CQY4"/>
<protein>
    <submittedName>
        <fullName evidence="2">Uncharacterized protein</fullName>
    </submittedName>
</protein>
<evidence type="ECO:0000313" key="3">
    <source>
        <dbReference type="Proteomes" id="UP000176445"/>
    </source>
</evidence>
<proteinExistence type="predicted"/>
<organism evidence="2 3">
    <name type="scientific">Candidatus Kaiserbacteria bacterium RIFCSPHIGHO2_01_FULL_54_36b</name>
    <dbReference type="NCBI Taxonomy" id="1798483"/>
    <lineage>
        <taxon>Bacteria</taxon>
        <taxon>Candidatus Kaiseribacteriota</taxon>
    </lineage>
</organism>
<name>A0A1F6CQY4_9BACT</name>
<comment type="caution">
    <text evidence="2">The sequence shown here is derived from an EMBL/GenBank/DDBJ whole genome shotgun (WGS) entry which is preliminary data.</text>
</comment>
<sequence>MPEIRFGVVPPQRVGEVADGRRSPDHEGGKTPAQEPTAGLIPGQTRSYPVYGMSRNPKSYEHKAEDKVRFRSALGRLNNETMEPIVKRLGRENLTVVETGAFSQVKIRNEAGEEDIVPGIWLIPSHVTDLEDYPPSNSVPAAAPG</sequence>
<feature type="region of interest" description="Disordered" evidence="1">
    <location>
        <begin position="1"/>
        <end position="63"/>
    </location>
</feature>
<feature type="compositionally biased region" description="Basic and acidic residues" evidence="1">
    <location>
        <begin position="16"/>
        <end position="29"/>
    </location>
</feature>
<evidence type="ECO:0000256" key="1">
    <source>
        <dbReference type="SAM" id="MobiDB-lite"/>
    </source>
</evidence>
<dbReference type="EMBL" id="MFKW01000022">
    <property type="protein sequence ID" value="OGG51588.1"/>
    <property type="molecule type" value="Genomic_DNA"/>
</dbReference>
<reference evidence="2 3" key="1">
    <citation type="journal article" date="2016" name="Nat. Commun.">
        <title>Thousands of microbial genomes shed light on interconnected biogeochemical processes in an aquifer system.</title>
        <authorList>
            <person name="Anantharaman K."/>
            <person name="Brown C.T."/>
            <person name="Hug L.A."/>
            <person name="Sharon I."/>
            <person name="Castelle C.J."/>
            <person name="Probst A.J."/>
            <person name="Thomas B.C."/>
            <person name="Singh A."/>
            <person name="Wilkins M.J."/>
            <person name="Karaoz U."/>
            <person name="Brodie E.L."/>
            <person name="Williams K.H."/>
            <person name="Hubbard S.S."/>
            <person name="Banfield J.F."/>
        </authorList>
    </citation>
    <scope>NUCLEOTIDE SEQUENCE [LARGE SCALE GENOMIC DNA]</scope>
</reference>
<evidence type="ECO:0000313" key="2">
    <source>
        <dbReference type="EMBL" id="OGG51588.1"/>
    </source>
</evidence>
<accession>A0A1F6CQY4</accession>
<dbReference type="Proteomes" id="UP000176445">
    <property type="component" value="Unassembled WGS sequence"/>
</dbReference>